<feature type="coiled-coil region" evidence="2">
    <location>
        <begin position="614"/>
        <end position="664"/>
    </location>
</feature>
<dbReference type="PANTHER" id="PTHR24119:SF0">
    <property type="entry name" value="ACYL-COA-BINDING DOMAIN-CONTAINING PROTEIN 6"/>
    <property type="match status" value="1"/>
</dbReference>
<dbReference type="STRING" id="1156394.T0RI79"/>
<protein>
    <submittedName>
        <fullName evidence="4">Uncharacterized protein</fullName>
    </submittedName>
</protein>
<dbReference type="EMBL" id="JH767183">
    <property type="protein sequence ID" value="EQC29502.1"/>
    <property type="molecule type" value="Genomic_DNA"/>
</dbReference>
<dbReference type="OrthoDB" id="341259at2759"/>
<feature type="region of interest" description="Disordered" evidence="3">
    <location>
        <begin position="715"/>
        <end position="772"/>
    </location>
</feature>
<evidence type="ECO:0000313" key="4">
    <source>
        <dbReference type="EMBL" id="EQC29502.1"/>
    </source>
</evidence>
<keyword evidence="2" id="KW-0175">Coiled coil</keyword>
<dbReference type="OMA" id="MCNACWA"/>
<dbReference type="eggNOG" id="ENOG502S9R3">
    <property type="taxonomic scope" value="Eukaryota"/>
</dbReference>
<sequence length="1097" mass="122660">MENDLQQFIHTVEASAKKILKDHAKRVHLEAARDRVERARGHKPELAPASISRDELKATYGQSVLIVPAPNNSRPETMPVLASPRVTAAPVHPIGRSDPVLLPALRKQELKEKATAKLLHSPLYKGLASKTPSVKAALAQLNAVDDLRTLGLGLAPARSTHVHEHSTERRMCNACWAEPMKRTRCEHGLHGNPRDLVDVQGAMSWNIDDLYHKYRAEAEREAAYAASEALQSTHDVAVVPILARHPLYTKYFYAVDQDNQYAQHLSRSKNKTKQFVLSVHTVWLSNLDHFNAVFHGESGKGLARRLDTTSIQDGYSQIQSVSAHCALQHSDDVGASPLFRAGAEMACAPPLATTTHARANSFVQTKSPIDDHGLVSLSVLACGRMEFLGTVPGTVPLSTLPGLWWCKEPFTRPAAMYLRDARVSSSDTILVHVVLALDSPCLSPRWFAWVPGSVAAAVEREILFGFGLVPATTVVLFRPPSVESPLDTYWPSPVLLANGWDEHAPEMPEFNTIRFRQWLRYATIPPNFDLRAKAYGIRGGYLNRTGLSGRFSWHSDDVVDAEDLVRVRLEKDYVVVAENKRSRGSNDPNMYTLEMRHEAIEAVHTSGLHAFLAAKQKQREEARLQQQMREIEVKLQAGRLALDAKRAEKRRLEAEALLKKEHMQAERDGKAAIDASTVDEWRDRVAHSVLLREWNGWEERRHDPTHVVFYHHSNPELLNGSSWDPPPGWPLDNEDETPLEAPLSSSDSPRSLLSEPLREPNDETKEDEDVAKMAKQLAENEVFLELLRDKLGLVAKRKRAKTHANTHDDSSSESGDSENDDDDGIAARVLRTLEREPSIQETSTMSVKRLLRLQITKEATPTQPVRPGEGWKRLNVAKLPKSFAKKVYEPSTATPPPTAVGPNIPLVAGLIDPAKTGTYEQPNDVPDFRELFVPSLEAEVVLMNKLLQSQAKRQTRTSIADVFATADADDDDEPLLPESEADNIRKAVLYTRNNNVKELENMLDLGVHVNAQDENGNSLFVLACQQGNKNMCKFLMRRRCDTTMQNFRGNTGLHYCYEYKWTELAEYLKEKGVRDDIPNADGLMCYEGISSEHLAAL</sequence>
<dbReference type="VEuPathDB" id="FungiDB:SDRG_12750"/>
<gene>
    <name evidence="4" type="ORF">SDRG_12750</name>
</gene>
<accession>T0RI79</accession>
<dbReference type="InterPro" id="IPR002110">
    <property type="entry name" value="Ankyrin_rpt"/>
</dbReference>
<evidence type="ECO:0000313" key="5">
    <source>
        <dbReference type="Proteomes" id="UP000030762"/>
    </source>
</evidence>
<evidence type="ECO:0000256" key="3">
    <source>
        <dbReference type="SAM" id="MobiDB-lite"/>
    </source>
</evidence>
<dbReference type="PANTHER" id="PTHR24119">
    <property type="entry name" value="ACYL-COA-BINDING DOMAIN-CONTAINING PROTEIN 6"/>
    <property type="match status" value="1"/>
</dbReference>
<dbReference type="Pfam" id="PF12796">
    <property type="entry name" value="Ank_2"/>
    <property type="match status" value="1"/>
</dbReference>
<keyword evidence="5" id="KW-1185">Reference proteome</keyword>
<name>T0RI79_SAPDV</name>
<keyword evidence="1" id="KW-0446">Lipid-binding</keyword>
<dbReference type="Proteomes" id="UP000030762">
    <property type="component" value="Unassembled WGS sequence"/>
</dbReference>
<dbReference type="AlphaFoldDB" id="T0RI79"/>
<dbReference type="SMART" id="SM00248">
    <property type="entry name" value="ANK"/>
    <property type="match status" value="2"/>
</dbReference>
<proteinExistence type="predicted"/>
<evidence type="ECO:0000256" key="2">
    <source>
        <dbReference type="SAM" id="Coils"/>
    </source>
</evidence>
<dbReference type="GeneID" id="19953477"/>
<dbReference type="GO" id="GO:0000062">
    <property type="term" value="F:fatty-acyl-CoA binding"/>
    <property type="evidence" value="ECO:0007669"/>
    <property type="project" value="TreeGrafter"/>
</dbReference>
<dbReference type="Gene3D" id="1.25.40.20">
    <property type="entry name" value="Ankyrin repeat-containing domain"/>
    <property type="match status" value="1"/>
</dbReference>
<dbReference type="InParanoid" id="T0RI79"/>
<reference evidence="4 5" key="1">
    <citation type="submission" date="2012-04" db="EMBL/GenBank/DDBJ databases">
        <title>The Genome Sequence of Saprolegnia declina VS20.</title>
        <authorList>
            <consortium name="The Broad Institute Genome Sequencing Platform"/>
            <person name="Russ C."/>
            <person name="Nusbaum C."/>
            <person name="Tyler B."/>
            <person name="van West P."/>
            <person name="Dieguez-Uribeondo J."/>
            <person name="de Bruijn I."/>
            <person name="Tripathy S."/>
            <person name="Jiang R."/>
            <person name="Young S.K."/>
            <person name="Zeng Q."/>
            <person name="Gargeya S."/>
            <person name="Fitzgerald M."/>
            <person name="Haas B."/>
            <person name="Abouelleil A."/>
            <person name="Alvarado L."/>
            <person name="Arachchi H.M."/>
            <person name="Berlin A."/>
            <person name="Chapman S.B."/>
            <person name="Goldberg J."/>
            <person name="Griggs A."/>
            <person name="Gujja S."/>
            <person name="Hansen M."/>
            <person name="Howarth C."/>
            <person name="Imamovic A."/>
            <person name="Larimer J."/>
            <person name="McCowen C."/>
            <person name="Montmayeur A."/>
            <person name="Murphy C."/>
            <person name="Neiman D."/>
            <person name="Pearson M."/>
            <person name="Priest M."/>
            <person name="Roberts A."/>
            <person name="Saif S."/>
            <person name="Shea T."/>
            <person name="Sisk P."/>
            <person name="Sykes S."/>
            <person name="Wortman J."/>
            <person name="Nusbaum C."/>
            <person name="Birren B."/>
        </authorList>
    </citation>
    <scope>NUCLEOTIDE SEQUENCE [LARGE SCALE GENOMIC DNA]</scope>
    <source>
        <strain evidence="4 5">VS20</strain>
    </source>
</reference>
<organism evidence="4 5">
    <name type="scientific">Saprolegnia diclina (strain VS20)</name>
    <dbReference type="NCBI Taxonomy" id="1156394"/>
    <lineage>
        <taxon>Eukaryota</taxon>
        <taxon>Sar</taxon>
        <taxon>Stramenopiles</taxon>
        <taxon>Oomycota</taxon>
        <taxon>Saprolegniomycetes</taxon>
        <taxon>Saprolegniales</taxon>
        <taxon>Saprolegniaceae</taxon>
        <taxon>Saprolegnia</taxon>
    </lineage>
</organism>
<dbReference type="InterPro" id="IPR036770">
    <property type="entry name" value="Ankyrin_rpt-contain_sf"/>
</dbReference>
<feature type="compositionally biased region" description="Low complexity" evidence="3">
    <location>
        <begin position="742"/>
        <end position="755"/>
    </location>
</feature>
<feature type="region of interest" description="Disordered" evidence="3">
    <location>
        <begin position="797"/>
        <end position="823"/>
    </location>
</feature>
<evidence type="ECO:0000256" key="1">
    <source>
        <dbReference type="ARBA" id="ARBA00023121"/>
    </source>
</evidence>
<dbReference type="SUPFAM" id="SSF48403">
    <property type="entry name" value="Ankyrin repeat"/>
    <property type="match status" value="1"/>
</dbReference>
<dbReference type="RefSeq" id="XP_008617054.1">
    <property type="nucleotide sequence ID" value="XM_008618832.1"/>
</dbReference>